<dbReference type="EMBL" id="CAUYUE010000013">
    <property type="protein sequence ID" value="CAK0785862.1"/>
    <property type="molecule type" value="Genomic_DNA"/>
</dbReference>
<dbReference type="Proteomes" id="UP001314263">
    <property type="component" value="Unassembled WGS sequence"/>
</dbReference>
<keyword evidence="1" id="KW-0472">Membrane</keyword>
<evidence type="ECO:0000313" key="3">
    <source>
        <dbReference type="Proteomes" id="UP001314263"/>
    </source>
</evidence>
<feature type="transmembrane region" description="Helical" evidence="1">
    <location>
        <begin position="81"/>
        <end position="101"/>
    </location>
</feature>
<evidence type="ECO:0000256" key="1">
    <source>
        <dbReference type="SAM" id="Phobius"/>
    </source>
</evidence>
<sequence length="121" mass="12272">MYTSCPTASAQAHFTGACRAVWAPPARPLVSSSGKQSQLRQFAAVRASAQDVGMLLAAAAEEAAKAAEAVKPGSVEAPSGALIVGAILVTLALTAGLPALLNPGNKAAEQIFDRDSKTGRR</sequence>
<keyword evidence="1" id="KW-0812">Transmembrane</keyword>
<protein>
    <submittedName>
        <fullName evidence="2">Uncharacterized protein</fullName>
    </submittedName>
</protein>
<evidence type="ECO:0000313" key="2">
    <source>
        <dbReference type="EMBL" id="CAK0785862.1"/>
    </source>
</evidence>
<keyword evidence="3" id="KW-1185">Reference proteome</keyword>
<comment type="caution">
    <text evidence="2">The sequence shown here is derived from an EMBL/GenBank/DDBJ whole genome shotgun (WGS) entry which is preliminary data.</text>
</comment>
<reference evidence="2 3" key="1">
    <citation type="submission" date="2023-10" db="EMBL/GenBank/DDBJ databases">
        <authorList>
            <person name="Maclean D."/>
            <person name="Macfadyen A."/>
        </authorList>
    </citation>
    <scope>NUCLEOTIDE SEQUENCE [LARGE SCALE GENOMIC DNA]</scope>
</reference>
<organism evidence="2 3">
    <name type="scientific">Coccomyxa viridis</name>
    <dbReference type="NCBI Taxonomy" id="1274662"/>
    <lineage>
        <taxon>Eukaryota</taxon>
        <taxon>Viridiplantae</taxon>
        <taxon>Chlorophyta</taxon>
        <taxon>core chlorophytes</taxon>
        <taxon>Trebouxiophyceae</taxon>
        <taxon>Trebouxiophyceae incertae sedis</taxon>
        <taxon>Coccomyxaceae</taxon>
        <taxon>Coccomyxa</taxon>
    </lineage>
</organism>
<dbReference type="AlphaFoldDB" id="A0AAV1II24"/>
<gene>
    <name evidence="2" type="ORF">CVIRNUC_009074</name>
</gene>
<keyword evidence="1" id="KW-1133">Transmembrane helix</keyword>
<accession>A0AAV1II24</accession>
<name>A0AAV1II24_9CHLO</name>
<proteinExistence type="predicted"/>